<evidence type="ECO:0000256" key="2">
    <source>
        <dbReference type="ARBA" id="ARBA00022840"/>
    </source>
</evidence>
<reference evidence="6 7" key="1">
    <citation type="journal article" date="2022" name="bioRxiv">
        <title>Genomics of Preaxostyla Flagellates Illuminates Evolutionary Transitions and the Path Towards Mitochondrial Loss.</title>
        <authorList>
            <person name="Novak L.V.F."/>
            <person name="Treitli S.C."/>
            <person name="Pyrih J."/>
            <person name="Halakuc P."/>
            <person name="Pipaliya S.V."/>
            <person name="Vacek V."/>
            <person name="Brzon O."/>
            <person name="Soukal P."/>
            <person name="Eme L."/>
            <person name="Dacks J.B."/>
            <person name="Karnkowska A."/>
            <person name="Elias M."/>
            <person name="Hampl V."/>
        </authorList>
    </citation>
    <scope>NUCLEOTIDE SEQUENCE [LARGE SCALE GENOMIC DNA]</scope>
    <source>
        <strain evidence="6">NAU3</strain>
        <tissue evidence="6">Gut</tissue>
    </source>
</reference>
<keyword evidence="3" id="KW-0963">Cytoplasm</keyword>
<feature type="binding site" evidence="3">
    <location>
        <position position="476"/>
    </location>
    <ligand>
        <name>ATP</name>
        <dbReference type="ChEBI" id="CHEBI:30616"/>
    </ligand>
</feature>
<dbReference type="InterPro" id="IPR027417">
    <property type="entry name" value="P-loop_NTPase"/>
</dbReference>
<feature type="domain" description="OBG-type G" evidence="4">
    <location>
        <begin position="269"/>
        <end position="529"/>
    </location>
</feature>
<dbReference type="Gene3D" id="3.40.50.300">
    <property type="entry name" value="P-loop containing nucleotide triphosphate hydrolases"/>
    <property type="match status" value="1"/>
</dbReference>
<dbReference type="PROSITE" id="PS51880">
    <property type="entry name" value="TGS"/>
    <property type="match status" value="1"/>
</dbReference>
<dbReference type="PRINTS" id="PR00326">
    <property type="entry name" value="GTP1OBG"/>
</dbReference>
<dbReference type="InterPro" id="IPR012676">
    <property type="entry name" value="TGS-like"/>
</dbReference>
<proteinExistence type="inferred from homology"/>
<dbReference type="CDD" id="cd01900">
    <property type="entry name" value="YchF"/>
    <property type="match status" value="1"/>
</dbReference>
<dbReference type="Pfam" id="PF06071">
    <property type="entry name" value="YchF-GTPase_C"/>
    <property type="match status" value="1"/>
</dbReference>
<sequence length="641" mass="71946">MFSPTLSHSQTLIATQIISTIPKFPKERILTDLCPSPSMDSADLFLTFETLFKLNNEEVTDAVVCVLASLLSHASCKGTLNVLEVQNWTIEDTTFHLTVLQTIADTLWLGCCSRFLRQPVPTGERRKPLHSKLMKEVLIPGQAYLRRIMIEHTKLDSIPLRRAVTSLNRDLIEMAGYNEDVFNYLNELPFSLPFTAALTSFSDNQAFSFRLRTLVKTQVRWKLSGRVTCKRGIEVVQKLVEEGVDQMSRKEKNPAPPKKAQFGRVSNNLQMGIVGLANVGKSTFFNALTKSEVPAENYPFCTIDPTTARAQVPDARWEYLCEVYKPQRSIPAFLSVTDIAGLIKGASEGLGLGNNFLSHIQAVDGIFHMIRIFQDEDITHVEGSVDPSRDLDIVSNELRLKDIEILAKKVDGLVRINARTNDKTKKFELDTVNKCIHMLQEEGKDLRFGDWDAHEIDLINTWSLLTTKPVVFLINMNRDAFIQKKGGKHLLAVKNWVDQHCPGEMIIPLSAQLERELIDMPPEESAAFLKEHSLGKTLDKIILAGYSALHLIHFFTAGADEVKCWTVRAGSKAPKAAGVIHTDFEKGFIAAEVMMYNDFKEHGSSEATVKAAGRYLTKGKDYEVQDGDICLFRFNVSRGKK</sequence>
<keyword evidence="7" id="KW-1185">Reference proteome</keyword>
<dbReference type="CDD" id="cd04867">
    <property type="entry name" value="TGS_YchF_OLA1"/>
    <property type="match status" value="1"/>
</dbReference>
<comment type="function">
    <text evidence="3">Hydrolyzes ATP, and can also hydrolyze GTP with lower efficiency. Has lower affinity for GTP.</text>
</comment>
<dbReference type="InterPro" id="IPR023192">
    <property type="entry name" value="TGS-like_dom_sf"/>
</dbReference>
<accession>A0ABQ9XQ00</accession>
<dbReference type="Proteomes" id="UP001281761">
    <property type="component" value="Unassembled WGS sequence"/>
</dbReference>
<dbReference type="InterPro" id="IPR004396">
    <property type="entry name" value="ATPase_YchF/OLA1"/>
</dbReference>
<dbReference type="PANTHER" id="PTHR23305:SF11">
    <property type="entry name" value="OBG-LIKE ATPASE 1"/>
    <property type="match status" value="1"/>
</dbReference>
<evidence type="ECO:0000256" key="1">
    <source>
        <dbReference type="ARBA" id="ARBA00022741"/>
    </source>
</evidence>
<dbReference type="PANTHER" id="PTHR23305">
    <property type="entry name" value="OBG GTPASE FAMILY"/>
    <property type="match status" value="1"/>
</dbReference>
<dbReference type="InterPro" id="IPR013029">
    <property type="entry name" value="YchF_C"/>
</dbReference>
<dbReference type="Gene3D" id="3.10.20.30">
    <property type="match status" value="1"/>
</dbReference>
<feature type="binding site" evidence="3">
    <location>
        <begin position="278"/>
        <end position="283"/>
    </location>
    <ligand>
        <name>ATP</name>
        <dbReference type="ChEBI" id="CHEBI:30616"/>
    </ligand>
</feature>
<dbReference type="InterPro" id="IPR006073">
    <property type="entry name" value="GTP-bd"/>
</dbReference>
<dbReference type="Gene3D" id="1.10.150.300">
    <property type="entry name" value="TGS-like domain"/>
    <property type="match status" value="1"/>
</dbReference>
<keyword evidence="3" id="KW-0378">Hydrolase</keyword>
<name>A0ABQ9XQ00_9EUKA</name>
<dbReference type="InterPro" id="IPR012675">
    <property type="entry name" value="Beta-grasp_dom_sf"/>
</dbReference>
<keyword evidence="1 3" id="KW-0547">Nucleotide-binding</keyword>
<dbReference type="Pfam" id="PF01926">
    <property type="entry name" value="MMR_HSR1"/>
    <property type="match status" value="1"/>
</dbReference>
<dbReference type="InterPro" id="IPR004095">
    <property type="entry name" value="TGS"/>
</dbReference>
<comment type="subcellular location">
    <subcellularLocation>
        <location evidence="3">Cytoplasm</location>
    </subcellularLocation>
</comment>
<dbReference type="SUPFAM" id="SSF81271">
    <property type="entry name" value="TGS-like"/>
    <property type="match status" value="1"/>
</dbReference>
<gene>
    <name evidence="6" type="ORF">BLNAU_11596</name>
</gene>
<dbReference type="HAMAP" id="MF_00944">
    <property type="entry name" value="YchF_OLA1_ATPase"/>
    <property type="match status" value="1"/>
</dbReference>
<organism evidence="6 7">
    <name type="scientific">Blattamonas nauphoetae</name>
    <dbReference type="NCBI Taxonomy" id="2049346"/>
    <lineage>
        <taxon>Eukaryota</taxon>
        <taxon>Metamonada</taxon>
        <taxon>Preaxostyla</taxon>
        <taxon>Oxymonadida</taxon>
        <taxon>Blattamonas</taxon>
    </lineage>
</organism>
<dbReference type="NCBIfam" id="TIGR00092">
    <property type="entry name" value="redox-regulated ATPase YchF"/>
    <property type="match status" value="1"/>
</dbReference>
<dbReference type="PROSITE" id="PS51710">
    <property type="entry name" value="G_OBG"/>
    <property type="match status" value="1"/>
</dbReference>
<protein>
    <recommendedName>
        <fullName evidence="3">Obg-like ATPase 1</fullName>
    </recommendedName>
</protein>
<comment type="caution">
    <text evidence="6">The sequence shown here is derived from an EMBL/GenBank/DDBJ whole genome shotgun (WGS) entry which is preliminary data.</text>
</comment>
<feature type="domain" description="TGS" evidence="5">
    <location>
        <begin position="550"/>
        <end position="634"/>
    </location>
</feature>
<dbReference type="InterPro" id="IPR041706">
    <property type="entry name" value="YchF_N"/>
</dbReference>
<evidence type="ECO:0000313" key="6">
    <source>
        <dbReference type="EMBL" id="KAK2953462.1"/>
    </source>
</evidence>
<evidence type="ECO:0000259" key="4">
    <source>
        <dbReference type="PROSITE" id="PS51710"/>
    </source>
</evidence>
<evidence type="ECO:0000259" key="5">
    <source>
        <dbReference type="PROSITE" id="PS51880"/>
    </source>
</evidence>
<comment type="subunit">
    <text evidence="3">Monomer.</text>
</comment>
<evidence type="ECO:0000256" key="3">
    <source>
        <dbReference type="HAMAP-Rule" id="MF_03167"/>
    </source>
</evidence>
<dbReference type="SUPFAM" id="SSF52540">
    <property type="entry name" value="P-loop containing nucleoside triphosphate hydrolases"/>
    <property type="match status" value="1"/>
</dbReference>
<comment type="similarity">
    <text evidence="3">Belongs to the TRAFAC class OBG-HflX-like GTPase superfamily. OBG GTPase family. YchF/OLA1 subfamily.</text>
</comment>
<evidence type="ECO:0000313" key="7">
    <source>
        <dbReference type="Proteomes" id="UP001281761"/>
    </source>
</evidence>
<dbReference type="InterPro" id="IPR031167">
    <property type="entry name" value="G_OBG"/>
</dbReference>
<dbReference type="EMBL" id="JARBJD010000091">
    <property type="protein sequence ID" value="KAK2953462.1"/>
    <property type="molecule type" value="Genomic_DNA"/>
</dbReference>
<keyword evidence="2 3" id="KW-0067">ATP-binding</keyword>